<proteinExistence type="predicted"/>
<comment type="caution">
    <text evidence="1">The sequence shown here is derived from an EMBL/GenBank/DDBJ whole genome shotgun (WGS) entry which is preliminary data.</text>
</comment>
<protein>
    <recommendedName>
        <fullName evidence="3">HEPN domain-containing protein</fullName>
    </recommendedName>
</protein>
<reference evidence="1 2" key="1">
    <citation type="submission" date="2017-11" db="EMBL/GenBank/DDBJ databases">
        <title>Draft genome sequence of environmental isolate Aeromonas cavernicola sp. nov. MDC 2508.</title>
        <authorList>
            <person name="Colston S.M."/>
            <person name="Navarro A."/>
            <person name="Martinez-Murcia A.J."/>
            <person name="Graf J."/>
        </authorList>
    </citation>
    <scope>NUCLEOTIDE SEQUENCE [LARGE SCALE GENOMIC DNA]</scope>
    <source>
        <strain evidence="1 2">MDC 2508</strain>
    </source>
</reference>
<dbReference type="RefSeq" id="WP_100293440.1">
    <property type="nucleotide sequence ID" value="NZ_PGGC01000060.1"/>
</dbReference>
<evidence type="ECO:0000313" key="2">
    <source>
        <dbReference type="Proteomes" id="UP000235861"/>
    </source>
</evidence>
<dbReference type="EMBL" id="PGGC01000060">
    <property type="protein sequence ID" value="PJG59496.1"/>
    <property type="molecule type" value="Genomic_DNA"/>
</dbReference>
<organism evidence="1 2">
    <name type="scientific">Aeromonas cavernicola</name>
    <dbReference type="NCBI Taxonomy" id="1006623"/>
    <lineage>
        <taxon>Bacteria</taxon>
        <taxon>Pseudomonadati</taxon>
        <taxon>Pseudomonadota</taxon>
        <taxon>Gammaproteobacteria</taxon>
        <taxon>Aeromonadales</taxon>
        <taxon>Aeromonadaceae</taxon>
        <taxon>Aeromonas</taxon>
    </lineage>
</organism>
<dbReference type="AlphaFoldDB" id="A0A2H9U608"/>
<dbReference type="Proteomes" id="UP000235861">
    <property type="component" value="Unassembled WGS sequence"/>
</dbReference>
<accession>A0A2H9U608</accession>
<evidence type="ECO:0000313" key="1">
    <source>
        <dbReference type="EMBL" id="PJG59496.1"/>
    </source>
</evidence>
<sequence>MSSNSKLDAIGKNQSAYMLETASDYLRAAKVIWLQPNLQTVAMVNAAIAIEIILKSFISQPTNNMRKGTVGEQYEIKQKVHLFNEIAAKIDRDIYDKLNFSRYCSFFEKNKALFVESRYPYEPSSRGGFNDEAIRVGIEIFNATMRWYKETGNEDPWVKAYPDVAGGPV</sequence>
<evidence type="ECO:0008006" key="3">
    <source>
        <dbReference type="Google" id="ProtNLM"/>
    </source>
</evidence>
<keyword evidence="2" id="KW-1185">Reference proteome</keyword>
<name>A0A2H9U608_9GAMM</name>
<gene>
    <name evidence="1" type="ORF">CUC53_06725</name>
</gene>
<dbReference type="OrthoDB" id="6400268at2"/>